<sequence length="390" mass="47424">FSYRRIDNWYFKERFPVYSKKLLELIKQLILKKATQLEDPFEISKLLAPSYEWIEEIKPQIINLFNNSITDYLKIKDLSYFTQFFKKSKEQYRVREYLEKEWDFEKFLSNKFFLRIVKNTSAAKQLIEFIDAIEKYEMWKETFLNRFKDFIEEKMDSEDFRLIFYPSEVRSFISKIMICLRDFKLFKLIEFINKDVSQDYAQLNSSLIILKSNLANYKEYLDFERYSSEFIPLYKSSKFRKELLLTDPFTIFNFLIILKRIFPSLMIKILQEYQEILELKFSKIEPCLNDFILLLTLYSLGIDFIKEIDLYFNGKNIILGKIITWFNQLDILSLRYLLSHYRFCLKFNTYFNTKKIINNSSLLQISLALINISIHYQKYGTKLKMENLIR</sequence>
<feature type="non-terminal residue" evidence="1">
    <location>
        <position position="1"/>
    </location>
</feature>
<evidence type="ECO:0000313" key="1">
    <source>
        <dbReference type="EMBL" id="GAH27343.1"/>
    </source>
</evidence>
<reference evidence="1" key="1">
    <citation type="journal article" date="2014" name="Front. Microbiol.">
        <title>High frequency of phylogenetically diverse reductive dehalogenase-homologous genes in deep subseafloor sedimentary metagenomes.</title>
        <authorList>
            <person name="Kawai M."/>
            <person name="Futagami T."/>
            <person name="Toyoda A."/>
            <person name="Takaki Y."/>
            <person name="Nishi S."/>
            <person name="Hori S."/>
            <person name="Arai W."/>
            <person name="Tsubouchi T."/>
            <person name="Morono Y."/>
            <person name="Uchiyama I."/>
            <person name="Ito T."/>
            <person name="Fujiyama A."/>
            <person name="Inagaki F."/>
            <person name="Takami H."/>
        </authorList>
    </citation>
    <scope>NUCLEOTIDE SEQUENCE</scope>
    <source>
        <strain evidence="1">Expedition CK06-06</strain>
    </source>
</reference>
<organism evidence="1">
    <name type="scientific">marine sediment metagenome</name>
    <dbReference type="NCBI Taxonomy" id="412755"/>
    <lineage>
        <taxon>unclassified sequences</taxon>
        <taxon>metagenomes</taxon>
        <taxon>ecological metagenomes</taxon>
    </lineage>
</organism>
<comment type="caution">
    <text evidence="1">The sequence shown here is derived from an EMBL/GenBank/DDBJ whole genome shotgun (WGS) entry which is preliminary data.</text>
</comment>
<accession>X1G2T5</accession>
<dbReference type="EMBL" id="BARU01002370">
    <property type="protein sequence ID" value="GAH27343.1"/>
    <property type="molecule type" value="Genomic_DNA"/>
</dbReference>
<proteinExistence type="predicted"/>
<feature type="non-terminal residue" evidence="1">
    <location>
        <position position="390"/>
    </location>
</feature>
<gene>
    <name evidence="1" type="ORF">S03H2_05626</name>
</gene>
<dbReference type="AlphaFoldDB" id="X1G2T5"/>
<name>X1G2T5_9ZZZZ</name>
<protein>
    <submittedName>
        <fullName evidence="1">Uncharacterized protein</fullName>
    </submittedName>
</protein>